<name>A0A1S7RVH5_9HYPH</name>
<dbReference type="GO" id="GO:0042597">
    <property type="term" value="C:periplasmic space"/>
    <property type="evidence" value="ECO:0007669"/>
    <property type="project" value="UniProtKB-SubCell"/>
</dbReference>
<gene>
    <name evidence="7" type="ORF">AGR7C_Lc60023</name>
</gene>
<evidence type="ECO:0000313" key="8">
    <source>
        <dbReference type="Proteomes" id="UP000191987"/>
    </source>
</evidence>
<accession>A0A1S7RVH5</accession>
<evidence type="ECO:0000256" key="2">
    <source>
        <dbReference type="ARBA" id="ARBA00008520"/>
    </source>
</evidence>
<evidence type="ECO:0000256" key="3">
    <source>
        <dbReference type="ARBA" id="ARBA00022448"/>
    </source>
</evidence>
<evidence type="ECO:0000256" key="6">
    <source>
        <dbReference type="SAM" id="SignalP"/>
    </source>
</evidence>
<feature type="chain" id="PRO_5012820149" evidence="6">
    <location>
        <begin position="35"/>
        <end position="421"/>
    </location>
</feature>
<evidence type="ECO:0000256" key="4">
    <source>
        <dbReference type="ARBA" id="ARBA00022729"/>
    </source>
</evidence>
<dbReference type="AlphaFoldDB" id="A0A1S7RVH5"/>
<proteinExistence type="inferred from homology"/>
<dbReference type="CDD" id="cd14750">
    <property type="entry name" value="PBP2_TMBP"/>
    <property type="match status" value="1"/>
</dbReference>
<evidence type="ECO:0000256" key="5">
    <source>
        <dbReference type="ARBA" id="ARBA00022764"/>
    </source>
</evidence>
<comment type="similarity">
    <text evidence="2">Belongs to the bacterial solute-binding protein 1 family.</text>
</comment>
<dbReference type="RefSeq" id="WP_080819123.1">
    <property type="nucleotide sequence ID" value="NZ_LT009749.1"/>
</dbReference>
<sequence length="421" mass="46101">MTFKAIGGKAIGGKALMGAALCATMLAFSGQAFADAELKIFVSSQHQPDVWRKALDQYEAKTPGVKVVIETGGNTSEMQAQYLNTVMSAKDSSLDVLMLDVIRPAQFATAGWTSDFSGKDMSAYLPTYAEANTVDGKIVALPAFADSMFLYYRKDLLDKYGIQPPTTWDELKEASKKVMEGEKNPELQGLSFQGKAIEGAVCTFLLPYWSEGKSLVENGKLNFDNQAAVDSLKLWKSFVDEGISKKNISEVATDDTRKEFQAGKVLFAVNWSYAWTHFQGKESQVNDKVGVARLPAVKGGEQTTCLGGWEFGVSAYSKQQDEAKKLVEYLSGQDVSKFMAINATLLPTYAALYKDADVTKAIPWFADALPVVETAKARPVTPRYNEVSETIRTTVNGVLAGVMTPEDGAKQMESRLRRVLR</sequence>
<dbReference type="SUPFAM" id="SSF53850">
    <property type="entry name" value="Periplasmic binding protein-like II"/>
    <property type="match status" value="1"/>
</dbReference>
<comment type="subcellular location">
    <subcellularLocation>
        <location evidence="1">Periplasm</location>
    </subcellularLocation>
</comment>
<protein>
    <submittedName>
        <fullName evidence="7">ABC transporter, substrate binding protein (Sugar)</fullName>
    </submittedName>
</protein>
<keyword evidence="3" id="KW-0813">Transport</keyword>
<evidence type="ECO:0000256" key="1">
    <source>
        <dbReference type="ARBA" id="ARBA00004418"/>
    </source>
</evidence>
<dbReference type="EMBL" id="FBWG01000045">
    <property type="protein sequence ID" value="CUX58253.1"/>
    <property type="molecule type" value="Genomic_DNA"/>
</dbReference>
<organism evidence="7 8">
    <name type="scientific">Agrobacterium deltaense Zutra 3/1</name>
    <dbReference type="NCBI Taxonomy" id="1183427"/>
    <lineage>
        <taxon>Bacteria</taxon>
        <taxon>Pseudomonadati</taxon>
        <taxon>Pseudomonadota</taxon>
        <taxon>Alphaproteobacteria</taxon>
        <taxon>Hyphomicrobiales</taxon>
        <taxon>Rhizobiaceae</taxon>
        <taxon>Rhizobium/Agrobacterium group</taxon>
        <taxon>Agrobacterium</taxon>
    </lineage>
</organism>
<dbReference type="Proteomes" id="UP000191987">
    <property type="component" value="Unassembled WGS sequence"/>
</dbReference>
<dbReference type="InterPro" id="IPR050490">
    <property type="entry name" value="Bact_solute-bd_prot1"/>
</dbReference>
<evidence type="ECO:0000313" key="7">
    <source>
        <dbReference type="EMBL" id="CUX58253.1"/>
    </source>
</evidence>
<feature type="signal peptide" evidence="6">
    <location>
        <begin position="1"/>
        <end position="34"/>
    </location>
</feature>
<dbReference type="InterPro" id="IPR006059">
    <property type="entry name" value="SBP"/>
</dbReference>
<dbReference type="PANTHER" id="PTHR43649:SF34">
    <property type="entry name" value="ABC TRANSPORTER PERIPLASMIC-BINDING PROTEIN YCJN-RELATED"/>
    <property type="match status" value="1"/>
</dbReference>
<dbReference type="PANTHER" id="PTHR43649">
    <property type="entry name" value="ARABINOSE-BINDING PROTEIN-RELATED"/>
    <property type="match status" value="1"/>
</dbReference>
<keyword evidence="5" id="KW-0574">Periplasm</keyword>
<dbReference type="Pfam" id="PF01547">
    <property type="entry name" value="SBP_bac_1"/>
    <property type="match status" value="1"/>
</dbReference>
<reference evidence="7 8" key="1">
    <citation type="submission" date="2016-01" db="EMBL/GenBank/DDBJ databases">
        <authorList>
            <person name="Oliw E.H."/>
        </authorList>
    </citation>
    <scope>NUCLEOTIDE SEQUENCE [LARGE SCALE GENOMIC DNA]</scope>
    <source>
        <strain evidence="7 8">Zutra 3-1</strain>
    </source>
</reference>
<dbReference type="Gene3D" id="3.40.190.10">
    <property type="entry name" value="Periplasmic binding protein-like II"/>
    <property type="match status" value="2"/>
</dbReference>
<keyword evidence="4 6" id="KW-0732">Signal</keyword>